<feature type="region of interest" description="Disordered" evidence="1">
    <location>
        <begin position="171"/>
        <end position="226"/>
    </location>
</feature>
<organism evidence="2 3">
    <name type="scientific">Cryptolaemus montrouzieri</name>
    <dbReference type="NCBI Taxonomy" id="559131"/>
    <lineage>
        <taxon>Eukaryota</taxon>
        <taxon>Metazoa</taxon>
        <taxon>Ecdysozoa</taxon>
        <taxon>Arthropoda</taxon>
        <taxon>Hexapoda</taxon>
        <taxon>Insecta</taxon>
        <taxon>Pterygota</taxon>
        <taxon>Neoptera</taxon>
        <taxon>Endopterygota</taxon>
        <taxon>Coleoptera</taxon>
        <taxon>Polyphaga</taxon>
        <taxon>Cucujiformia</taxon>
        <taxon>Coccinelloidea</taxon>
        <taxon>Coccinellidae</taxon>
        <taxon>Scymninae</taxon>
        <taxon>Scymnini</taxon>
        <taxon>Cryptolaemus</taxon>
    </lineage>
</organism>
<sequence>MHDVFFHNRYDAKNWFGGKLSSRLAMTDKERCGQVSSLLPMSCRGSADAFARSLHVRLSSLEINHEDEDDPSLWHRNGQSEAFEYPLSPEEELEDPLSNRAITSNLINPDGLFQSKEIQCFTCGDSSDIVCKVQESCENGFNGKESSPSEIVGSPIENLLETCSSIDELYETASDHSGDEEESWNETNSARTVTPPSIQVENGELDPNNVDNSRENTENETFSSDGCLLEESTPKIRRCSSLKTGKTPPGTPGSKKIVRFADALGLDLADVKTFVDEIPRVPTSAYHDLRNLDDENEEVLFRKPIKINKPEKH</sequence>
<dbReference type="AlphaFoldDB" id="A0ABD2P3B9"/>
<feature type="compositionally biased region" description="Polar residues" evidence="1">
    <location>
        <begin position="185"/>
        <end position="200"/>
    </location>
</feature>
<dbReference type="EMBL" id="JABFTP020000165">
    <property type="protein sequence ID" value="KAL3285389.1"/>
    <property type="molecule type" value="Genomic_DNA"/>
</dbReference>
<evidence type="ECO:0000313" key="2">
    <source>
        <dbReference type="EMBL" id="KAL3285389.1"/>
    </source>
</evidence>
<keyword evidence="3" id="KW-1185">Reference proteome</keyword>
<accession>A0ABD2P3B9</accession>
<dbReference type="Proteomes" id="UP001516400">
    <property type="component" value="Unassembled WGS sequence"/>
</dbReference>
<proteinExistence type="predicted"/>
<comment type="caution">
    <text evidence="2">The sequence shown here is derived from an EMBL/GenBank/DDBJ whole genome shotgun (WGS) entry which is preliminary data.</text>
</comment>
<reference evidence="2 3" key="1">
    <citation type="journal article" date="2021" name="BMC Biol.">
        <title>Horizontally acquired antibacterial genes associated with adaptive radiation of ladybird beetles.</title>
        <authorList>
            <person name="Li H.S."/>
            <person name="Tang X.F."/>
            <person name="Huang Y.H."/>
            <person name="Xu Z.Y."/>
            <person name="Chen M.L."/>
            <person name="Du X.Y."/>
            <person name="Qiu B.Y."/>
            <person name="Chen P.T."/>
            <person name="Zhang W."/>
            <person name="Slipinski A."/>
            <person name="Escalona H.E."/>
            <person name="Waterhouse R.M."/>
            <person name="Zwick A."/>
            <person name="Pang H."/>
        </authorList>
    </citation>
    <scope>NUCLEOTIDE SEQUENCE [LARGE SCALE GENOMIC DNA]</scope>
    <source>
        <strain evidence="2">SYSU2018</strain>
    </source>
</reference>
<evidence type="ECO:0000313" key="3">
    <source>
        <dbReference type="Proteomes" id="UP001516400"/>
    </source>
</evidence>
<name>A0ABD2P3B9_9CUCU</name>
<evidence type="ECO:0000256" key="1">
    <source>
        <dbReference type="SAM" id="MobiDB-lite"/>
    </source>
</evidence>
<gene>
    <name evidence="2" type="ORF">HHI36_019494</name>
</gene>
<protein>
    <submittedName>
        <fullName evidence="2">Uncharacterized protein</fullName>
    </submittedName>
</protein>